<feature type="region of interest" description="Disordered" evidence="1">
    <location>
        <begin position="1"/>
        <end position="39"/>
    </location>
</feature>
<comment type="caution">
    <text evidence="2">The sequence shown here is derived from an EMBL/GenBank/DDBJ whole genome shotgun (WGS) entry which is preliminary data.</text>
</comment>
<feature type="region of interest" description="Disordered" evidence="1">
    <location>
        <begin position="103"/>
        <end position="130"/>
    </location>
</feature>
<dbReference type="Proteomes" id="UP000588098">
    <property type="component" value="Unassembled WGS sequence"/>
</dbReference>
<sequence length="130" mass="14254">MPTASRGGRHPRPFDLSTWKQARGYGAQSKPSERDYGPGSWVMWTAPSGRRRMGVVSDDPFTLAAVKRSMQVGQSKEARCKAVVVPADGGDILPLCLPNSNNPHALLTDDGRWRPARPHHQQTQQRAVAA</sequence>
<reference evidence="2 3" key="1">
    <citation type="submission" date="2020-08" db="EMBL/GenBank/DDBJ databases">
        <title>Genomic Encyclopedia of Type Strains, Phase III (KMG-III): the genomes of soil and plant-associated and newly described type strains.</title>
        <authorList>
            <person name="Whitman W."/>
        </authorList>
    </citation>
    <scope>NUCLEOTIDE SEQUENCE [LARGE SCALE GENOMIC DNA]</scope>
    <source>
        <strain evidence="2 3">CECT 8305</strain>
    </source>
</reference>
<evidence type="ECO:0000313" key="2">
    <source>
        <dbReference type="EMBL" id="MBB5938808.1"/>
    </source>
</evidence>
<protein>
    <submittedName>
        <fullName evidence="2">Uncharacterized protein</fullName>
    </submittedName>
</protein>
<dbReference type="AlphaFoldDB" id="A0A7W9V118"/>
<gene>
    <name evidence="2" type="ORF">FHS42_005899</name>
</gene>
<evidence type="ECO:0000256" key="1">
    <source>
        <dbReference type="SAM" id="MobiDB-lite"/>
    </source>
</evidence>
<evidence type="ECO:0000313" key="3">
    <source>
        <dbReference type="Proteomes" id="UP000588098"/>
    </source>
</evidence>
<keyword evidence="3" id="KW-1185">Reference proteome</keyword>
<name>A0A7W9V118_9ACTN</name>
<accession>A0A7W9V118</accession>
<organism evidence="2 3">
    <name type="scientific">Streptomyces zagrosensis</name>
    <dbReference type="NCBI Taxonomy" id="1042984"/>
    <lineage>
        <taxon>Bacteria</taxon>
        <taxon>Bacillati</taxon>
        <taxon>Actinomycetota</taxon>
        <taxon>Actinomycetes</taxon>
        <taxon>Kitasatosporales</taxon>
        <taxon>Streptomycetaceae</taxon>
        <taxon>Streptomyces</taxon>
    </lineage>
</organism>
<dbReference type="EMBL" id="JACHJL010000019">
    <property type="protein sequence ID" value="MBB5938808.1"/>
    <property type="molecule type" value="Genomic_DNA"/>
</dbReference>
<proteinExistence type="predicted"/>
<feature type="compositionally biased region" description="Polar residues" evidence="1">
    <location>
        <begin position="121"/>
        <end position="130"/>
    </location>
</feature>